<protein>
    <recommendedName>
        <fullName evidence="3 9">Endo-1,4-beta-xylanase</fullName>
        <ecNumber evidence="3 9">3.2.1.8</ecNumber>
    </recommendedName>
</protein>
<dbReference type="SUPFAM" id="SSF49899">
    <property type="entry name" value="Concanavalin A-like lectins/glucanases"/>
    <property type="match status" value="1"/>
</dbReference>
<dbReference type="Pfam" id="PF14200">
    <property type="entry name" value="RicinB_lectin_2"/>
    <property type="match status" value="1"/>
</dbReference>
<keyword evidence="12" id="KW-0430">Lectin</keyword>
<feature type="active site" description="Proton donor" evidence="9">
    <location>
        <position position="218"/>
    </location>
</feature>
<keyword evidence="6 9" id="KW-0119">Carbohydrate metabolism</keyword>
<dbReference type="RefSeq" id="WP_079556872.1">
    <property type="nucleotide sequence ID" value="NZ_CP021904.1"/>
</dbReference>
<dbReference type="Gene3D" id="2.80.10.50">
    <property type="match status" value="1"/>
</dbReference>
<keyword evidence="4 9" id="KW-0858">Xylan degradation</keyword>
<feature type="active site" description="Nucleophile" evidence="9">
    <location>
        <position position="124"/>
    </location>
</feature>
<gene>
    <name evidence="12" type="ORF">SAMN03080601_01105</name>
</gene>
<dbReference type="PROSITE" id="PS51257">
    <property type="entry name" value="PROKAR_LIPOPROTEIN"/>
    <property type="match status" value="1"/>
</dbReference>
<evidence type="ECO:0000256" key="6">
    <source>
        <dbReference type="ARBA" id="ARBA00023277"/>
    </source>
</evidence>
<dbReference type="STRING" id="889453.SAMN03080601_01105"/>
<comment type="pathway">
    <text evidence="2 9 10">Glycan degradation; xylan degradation.</text>
</comment>
<evidence type="ECO:0000256" key="10">
    <source>
        <dbReference type="RuleBase" id="RU362015"/>
    </source>
</evidence>
<evidence type="ECO:0000256" key="9">
    <source>
        <dbReference type="PROSITE-ProRule" id="PRU01097"/>
    </source>
</evidence>
<evidence type="ECO:0000313" key="13">
    <source>
        <dbReference type="Proteomes" id="UP000191055"/>
    </source>
</evidence>
<dbReference type="SUPFAM" id="SSF50370">
    <property type="entry name" value="Ricin B-like lectins"/>
    <property type="match status" value="1"/>
</dbReference>
<dbReference type="EC" id="3.2.1.8" evidence="3 9"/>
<keyword evidence="13" id="KW-1185">Reference proteome</keyword>
<reference evidence="12 13" key="1">
    <citation type="submission" date="2017-02" db="EMBL/GenBank/DDBJ databases">
        <authorList>
            <person name="Peterson S.W."/>
        </authorList>
    </citation>
    <scope>NUCLEOTIDE SEQUENCE [LARGE SCALE GENOMIC DNA]</scope>
    <source>
        <strain evidence="12 13">DSM 24412</strain>
    </source>
</reference>
<dbReference type="CDD" id="cd00161">
    <property type="entry name" value="beta-trefoil_Ricin-like"/>
    <property type="match status" value="1"/>
</dbReference>
<keyword evidence="7 9" id="KW-0326">Glycosidase</keyword>
<dbReference type="GO" id="GO:0045493">
    <property type="term" value="P:xylan catabolic process"/>
    <property type="evidence" value="ECO:0007669"/>
    <property type="project" value="UniProtKB-UniRule"/>
</dbReference>
<dbReference type="PANTHER" id="PTHR46828">
    <property type="entry name" value="ENDO-1,4-BETA-XYLANASE A-RELATED"/>
    <property type="match status" value="1"/>
</dbReference>
<accession>A0A1T5DHD8</accession>
<evidence type="ECO:0000256" key="1">
    <source>
        <dbReference type="ARBA" id="ARBA00000681"/>
    </source>
</evidence>
<dbReference type="InterPro" id="IPR000772">
    <property type="entry name" value="Ricin_B_lectin"/>
</dbReference>
<dbReference type="PRINTS" id="PR00911">
    <property type="entry name" value="GLHYDRLASE11"/>
</dbReference>
<dbReference type="Gene3D" id="2.60.120.180">
    <property type="match status" value="1"/>
</dbReference>
<dbReference type="Proteomes" id="UP000191055">
    <property type="component" value="Unassembled WGS sequence"/>
</dbReference>
<evidence type="ECO:0000256" key="8">
    <source>
        <dbReference type="ARBA" id="ARBA00023326"/>
    </source>
</evidence>
<evidence type="ECO:0000256" key="3">
    <source>
        <dbReference type="ARBA" id="ARBA00012590"/>
    </source>
</evidence>
<comment type="similarity">
    <text evidence="9 10">Belongs to the glycosyl hydrolase 11 (cellulase G) family.</text>
</comment>
<dbReference type="GO" id="GO:0031176">
    <property type="term" value="F:endo-1,4-beta-xylanase activity"/>
    <property type="evidence" value="ECO:0007669"/>
    <property type="project" value="UniProtKB-UniRule"/>
</dbReference>
<comment type="catalytic activity">
    <reaction evidence="1 9 10">
        <text>Endohydrolysis of (1-&gt;4)-beta-D-xylosidic linkages in xylans.</text>
        <dbReference type="EC" id="3.2.1.8"/>
    </reaction>
</comment>
<evidence type="ECO:0000256" key="2">
    <source>
        <dbReference type="ARBA" id="ARBA00004851"/>
    </source>
</evidence>
<dbReference type="AlphaFoldDB" id="A0A1T5DHD8"/>
<dbReference type="InterPro" id="IPR013319">
    <property type="entry name" value="GH11/12"/>
</dbReference>
<evidence type="ECO:0000313" key="12">
    <source>
        <dbReference type="EMBL" id="SKB70893.1"/>
    </source>
</evidence>
<dbReference type="EMBL" id="FUYV01000004">
    <property type="protein sequence ID" value="SKB70893.1"/>
    <property type="molecule type" value="Genomic_DNA"/>
</dbReference>
<evidence type="ECO:0000256" key="7">
    <source>
        <dbReference type="ARBA" id="ARBA00023295"/>
    </source>
</evidence>
<evidence type="ECO:0000256" key="5">
    <source>
        <dbReference type="ARBA" id="ARBA00022801"/>
    </source>
</evidence>
<organism evidence="12 13">
    <name type="scientific">Alkalitalea saponilacus</name>
    <dbReference type="NCBI Taxonomy" id="889453"/>
    <lineage>
        <taxon>Bacteria</taxon>
        <taxon>Pseudomonadati</taxon>
        <taxon>Bacteroidota</taxon>
        <taxon>Bacteroidia</taxon>
        <taxon>Marinilabiliales</taxon>
        <taxon>Marinilabiliaceae</taxon>
        <taxon>Alkalitalea</taxon>
    </lineage>
</organism>
<dbReference type="PANTHER" id="PTHR46828:SF2">
    <property type="entry name" value="ENDO-1,4-BETA-XYLANASE A-RELATED"/>
    <property type="match status" value="1"/>
</dbReference>
<dbReference type="GO" id="GO:0030246">
    <property type="term" value="F:carbohydrate binding"/>
    <property type="evidence" value="ECO:0007669"/>
    <property type="project" value="UniProtKB-KW"/>
</dbReference>
<dbReference type="Pfam" id="PF00457">
    <property type="entry name" value="Glyco_hydro_11"/>
    <property type="match status" value="1"/>
</dbReference>
<feature type="domain" description="GH11" evidence="11">
    <location>
        <begin position="37"/>
        <end position="231"/>
    </location>
</feature>
<evidence type="ECO:0000256" key="4">
    <source>
        <dbReference type="ARBA" id="ARBA00022651"/>
    </source>
</evidence>
<evidence type="ECO:0000259" key="11">
    <source>
        <dbReference type="PROSITE" id="PS51761"/>
    </source>
</evidence>
<dbReference type="InterPro" id="IPR013320">
    <property type="entry name" value="ConA-like_dom_sf"/>
</dbReference>
<keyword evidence="8 9" id="KW-0624">Polysaccharide degradation</keyword>
<dbReference type="PROSITE" id="PS51761">
    <property type="entry name" value="GH11_3"/>
    <property type="match status" value="1"/>
</dbReference>
<keyword evidence="5 9" id="KW-0378">Hydrolase</keyword>
<dbReference type="InterPro" id="IPR033123">
    <property type="entry name" value="GH11_dom"/>
</dbReference>
<proteinExistence type="inferred from homology"/>
<dbReference type="UniPathway" id="UPA00114"/>
<name>A0A1T5DHD8_9BACT</name>
<dbReference type="InterPro" id="IPR035992">
    <property type="entry name" value="Ricin_B-like_lectins"/>
</dbReference>
<sequence>MKRTLFYAAAFLFMLSGCSEDIIDVELIADEEINDAYLKSYESGTHDGYFWALWTDDRPGWVNYQNGPGGNYTVSWDYSGNFTAGKGWNSGTVNRIVGYNIGVHNHSGGGVFGYYGWTRNPLIEYYVNERWGNARPTGEHRGTVTSDGATYDIYTAMRVNAPSIDGTQTFRQVWSTRRTQAPTGQNRTITFANHVNAWASVGLGLGSDWTPAAILLTEAYGGNSQGSVNATVWSAGESSGGGGGSGATYYRIQNRATGLFLDGMGRISDGSNLGQYAHTNHQNAHWVREASGGFERFRNRGTGLYIDGMGRTSNGADAGQWANTNHNNAQWSLESAGDGYFRLRNRGTGLYLDGMGRTSNGADVGQWANTNHQNAHWRFVPVQ</sequence>
<dbReference type="InterPro" id="IPR001137">
    <property type="entry name" value="Glyco_hydro_11"/>
</dbReference>